<evidence type="ECO:0000313" key="2">
    <source>
        <dbReference type="EMBL" id="NED97171.1"/>
    </source>
</evidence>
<dbReference type="CDD" id="cd12954">
    <property type="entry name" value="MMP_TTHA0227_like_1"/>
    <property type="match status" value="1"/>
</dbReference>
<feature type="region of interest" description="Disordered" evidence="1">
    <location>
        <begin position="1"/>
        <end position="30"/>
    </location>
</feature>
<evidence type="ECO:0000313" key="3">
    <source>
        <dbReference type="Proteomes" id="UP000469185"/>
    </source>
</evidence>
<dbReference type="AlphaFoldDB" id="A0A6N9YQ42"/>
<dbReference type="Pfam" id="PF06262">
    <property type="entry name" value="Zincin_1"/>
    <property type="match status" value="1"/>
</dbReference>
<name>A0A6N9YQ42_9ACTN</name>
<keyword evidence="3" id="KW-1185">Reference proteome</keyword>
<comment type="caution">
    <text evidence="2">The sequence shown here is derived from an EMBL/GenBank/DDBJ whole genome shotgun (WGS) entry which is preliminary data.</text>
</comment>
<evidence type="ECO:0000256" key="1">
    <source>
        <dbReference type="SAM" id="MobiDB-lite"/>
    </source>
</evidence>
<dbReference type="EMBL" id="JAAGOB010000010">
    <property type="protein sequence ID" value="NED97171.1"/>
    <property type="molecule type" value="Genomic_DNA"/>
</dbReference>
<dbReference type="SUPFAM" id="SSF55486">
    <property type="entry name" value="Metalloproteases ('zincins'), catalytic domain"/>
    <property type="match status" value="1"/>
</dbReference>
<accession>A0A6N9YQ42</accession>
<sequence length="138" mass="15721">MVLPPLRRDRHGRGLRTPLAPPESPLSRSRAQRFDDLVLESVERLDRRWKDELAKVEFAVEDVPVLDDWPHDWVPLARAFASTGALPARIVVFRRPLETRAKGEFRLRDLVSDVIAEQVGEMLGVDPQDVDPTYGHHG</sequence>
<organism evidence="2 3">
    <name type="scientific">Phytoactinopolyspora alkaliphila</name>
    <dbReference type="NCBI Taxonomy" id="1783498"/>
    <lineage>
        <taxon>Bacteria</taxon>
        <taxon>Bacillati</taxon>
        <taxon>Actinomycetota</taxon>
        <taxon>Actinomycetes</taxon>
        <taxon>Jiangellales</taxon>
        <taxon>Jiangellaceae</taxon>
        <taxon>Phytoactinopolyspora</taxon>
    </lineage>
</organism>
<dbReference type="InterPro" id="IPR010428">
    <property type="entry name" value="Zincin_1"/>
</dbReference>
<proteinExistence type="predicted"/>
<reference evidence="2 3" key="1">
    <citation type="submission" date="2020-02" db="EMBL/GenBank/DDBJ databases">
        <authorList>
            <person name="Li X.-J."/>
            <person name="Feng X.-M."/>
        </authorList>
    </citation>
    <scope>NUCLEOTIDE SEQUENCE [LARGE SCALE GENOMIC DNA]</scope>
    <source>
        <strain evidence="2 3">CGMCC 4.7225</strain>
    </source>
</reference>
<gene>
    <name evidence="2" type="ORF">G1H11_17875</name>
</gene>
<dbReference type="Proteomes" id="UP000469185">
    <property type="component" value="Unassembled WGS sequence"/>
</dbReference>
<protein>
    <submittedName>
        <fullName evidence="2">Metallopeptidase family protein</fullName>
    </submittedName>
</protein>
<dbReference type="Gene3D" id="3.30.2010.20">
    <property type="match status" value="1"/>
</dbReference>
<dbReference type="InterPro" id="IPR038555">
    <property type="entry name" value="Zincin_1_sf"/>
</dbReference>